<dbReference type="PANTHER" id="PTHR45640:SF26">
    <property type="entry name" value="RE23625P"/>
    <property type="match status" value="1"/>
</dbReference>
<dbReference type="OrthoDB" id="10060792at2759"/>
<proteinExistence type="inferred from homology"/>
<dbReference type="PANTHER" id="PTHR45640">
    <property type="entry name" value="HEAT SHOCK PROTEIN HSP-12.2-RELATED"/>
    <property type="match status" value="1"/>
</dbReference>
<sequence length="219" mass="25318">MSFHHPMMPFTPGRLPIFWDTTPFGYGSPFDRDFDRHRWTVGNWSAMPPEMAHQWRQFDRQMNQMSEDMRRNTYGGLHHLTPYPSIGAPHMSTTSALTFPEFPEARRLTENKSIDFPVVEEGGRKKFKVQFDVHQFRPEELIVKTSGNTVTVHAKHEEKAEGRHQYAEYMKTISLPEGVDATSLMSTLRHDGVLALEAPLPESMSHIKPKERPIAIQHH</sequence>
<evidence type="ECO:0000259" key="3">
    <source>
        <dbReference type="PROSITE" id="PS01031"/>
    </source>
</evidence>
<dbReference type="InterPro" id="IPR001436">
    <property type="entry name" value="Alpha-crystallin/sHSP_animal"/>
</dbReference>
<evidence type="ECO:0000256" key="2">
    <source>
        <dbReference type="RuleBase" id="RU003616"/>
    </source>
</evidence>
<dbReference type="GO" id="GO:0042026">
    <property type="term" value="P:protein refolding"/>
    <property type="evidence" value="ECO:0007669"/>
    <property type="project" value="TreeGrafter"/>
</dbReference>
<dbReference type="GO" id="GO:0051082">
    <property type="term" value="F:unfolded protein binding"/>
    <property type="evidence" value="ECO:0007669"/>
    <property type="project" value="TreeGrafter"/>
</dbReference>
<feature type="domain" description="SHSP" evidence="3">
    <location>
        <begin position="109"/>
        <end position="217"/>
    </location>
</feature>
<keyword evidence="4" id="KW-1185">Reference proteome</keyword>
<dbReference type="CDD" id="cd06526">
    <property type="entry name" value="metazoan_ACD"/>
    <property type="match status" value="1"/>
</dbReference>
<dbReference type="RefSeq" id="XP_023930009.1">
    <property type="nucleotide sequence ID" value="XM_024074241.1"/>
</dbReference>
<dbReference type="STRING" id="7574.A0A2R2MIJ1"/>
<gene>
    <name evidence="5" type="primary">LOC112041298</name>
</gene>
<name>A0A2R2MIJ1_LINAN</name>
<organism evidence="4 5">
    <name type="scientific">Lingula anatina</name>
    <name type="common">Brachiopod</name>
    <name type="synonym">Lingula unguis</name>
    <dbReference type="NCBI Taxonomy" id="7574"/>
    <lineage>
        <taxon>Eukaryota</taxon>
        <taxon>Metazoa</taxon>
        <taxon>Spiralia</taxon>
        <taxon>Lophotrochozoa</taxon>
        <taxon>Brachiopoda</taxon>
        <taxon>Linguliformea</taxon>
        <taxon>Lingulata</taxon>
        <taxon>Lingulida</taxon>
        <taxon>Linguloidea</taxon>
        <taxon>Lingulidae</taxon>
        <taxon>Lingula</taxon>
    </lineage>
</organism>
<dbReference type="FunCoup" id="A0A2R2MIJ1">
    <property type="interactions" value="60"/>
</dbReference>
<dbReference type="InterPro" id="IPR008978">
    <property type="entry name" value="HSP20-like_chaperone"/>
</dbReference>
<dbReference type="PRINTS" id="PR00299">
    <property type="entry name" value="ACRYSTALLIN"/>
</dbReference>
<dbReference type="Gene3D" id="2.60.40.790">
    <property type="match status" value="1"/>
</dbReference>
<dbReference type="PROSITE" id="PS01031">
    <property type="entry name" value="SHSP"/>
    <property type="match status" value="1"/>
</dbReference>
<dbReference type="GO" id="GO:0005737">
    <property type="term" value="C:cytoplasm"/>
    <property type="evidence" value="ECO:0007669"/>
    <property type="project" value="TreeGrafter"/>
</dbReference>
<dbReference type="InParanoid" id="A0A2R2MIJ1"/>
<accession>A0A2R2MIJ1</accession>
<dbReference type="GO" id="GO:0009408">
    <property type="term" value="P:response to heat"/>
    <property type="evidence" value="ECO:0007669"/>
    <property type="project" value="TreeGrafter"/>
</dbReference>
<dbReference type="SUPFAM" id="SSF49764">
    <property type="entry name" value="HSP20-like chaperones"/>
    <property type="match status" value="1"/>
</dbReference>
<protein>
    <submittedName>
        <fullName evidence="5">Heat shock protein beta-1-like</fullName>
    </submittedName>
</protein>
<reference evidence="5" key="1">
    <citation type="submission" date="2025-08" db="UniProtKB">
        <authorList>
            <consortium name="RefSeq"/>
        </authorList>
    </citation>
    <scope>IDENTIFICATION</scope>
    <source>
        <tissue evidence="5">Gonads</tissue>
    </source>
</reference>
<dbReference type="Pfam" id="PF00011">
    <property type="entry name" value="HSP20"/>
    <property type="match status" value="1"/>
</dbReference>
<dbReference type="GeneID" id="112041298"/>
<comment type="similarity">
    <text evidence="1 2">Belongs to the small heat shock protein (HSP20) family.</text>
</comment>
<dbReference type="KEGG" id="lak:112041298"/>
<dbReference type="Proteomes" id="UP000085678">
    <property type="component" value="Unplaced"/>
</dbReference>
<evidence type="ECO:0000256" key="1">
    <source>
        <dbReference type="PROSITE-ProRule" id="PRU00285"/>
    </source>
</evidence>
<dbReference type="InterPro" id="IPR002068">
    <property type="entry name" value="A-crystallin/Hsp20_dom"/>
</dbReference>
<dbReference type="AlphaFoldDB" id="A0A2R2MIJ1"/>
<dbReference type="OMA" id="LERDMNT"/>
<dbReference type="GO" id="GO:0005634">
    <property type="term" value="C:nucleus"/>
    <property type="evidence" value="ECO:0007669"/>
    <property type="project" value="TreeGrafter"/>
</dbReference>
<evidence type="ECO:0000313" key="5">
    <source>
        <dbReference type="RefSeq" id="XP_023930009.1"/>
    </source>
</evidence>
<evidence type="ECO:0000313" key="4">
    <source>
        <dbReference type="Proteomes" id="UP000085678"/>
    </source>
</evidence>